<dbReference type="Proteomes" id="UP000612456">
    <property type="component" value="Unassembled WGS sequence"/>
</dbReference>
<proteinExistence type="predicted"/>
<dbReference type="InterPro" id="IPR050570">
    <property type="entry name" value="Cell_wall_metabolism_enzyme"/>
</dbReference>
<dbReference type="InterPro" id="IPR011055">
    <property type="entry name" value="Dup_hybrid_motif"/>
</dbReference>
<dbReference type="GO" id="GO:0004222">
    <property type="term" value="F:metalloendopeptidase activity"/>
    <property type="evidence" value="ECO:0007669"/>
    <property type="project" value="TreeGrafter"/>
</dbReference>
<dbReference type="EMBL" id="BMHP01000001">
    <property type="protein sequence ID" value="GGD56153.1"/>
    <property type="molecule type" value="Genomic_DNA"/>
</dbReference>
<evidence type="ECO:0000256" key="1">
    <source>
        <dbReference type="SAM" id="MobiDB-lite"/>
    </source>
</evidence>
<comment type="caution">
    <text evidence="3">The sequence shown here is derived from an EMBL/GenBank/DDBJ whole genome shotgun (WGS) entry which is preliminary data.</text>
</comment>
<reference evidence="3" key="1">
    <citation type="journal article" date="2014" name="Int. J. Syst. Evol. Microbiol.">
        <title>Complete genome sequence of Corynebacterium casei LMG S-19264T (=DSM 44701T), isolated from a smear-ripened cheese.</title>
        <authorList>
            <consortium name="US DOE Joint Genome Institute (JGI-PGF)"/>
            <person name="Walter F."/>
            <person name="Albersmeier A."/>
            <person name="Kalinowski J."/>
            <person name="Ruckert C."/>
        </authorList>
    </citation>
    <scope>NUCLEOTIDE SEQUENCE</scope>
    <source>
        <strain evidence="3">CGMCC 1.15178</strain>
    </source>
</reference>
<dbReference type="AlphaFoldDB" id="A0A916YR65"/>
<evidence type="ECO:0000313" key="3">
    <source>
        <dbReference type="EMBL" id="GGD56153.1"/>
    </source>
</evidence>
<name>A0A916YR65_9BACL</name>
<organism evidence="3 4">
    <name type="scientific">Paenibacillus nasutitermitis</name>
    <dbReference type="NCBI Taxonomy" id="1652958"/>
    <lineage>
        <taxon>Bacteria</taxon>
        <taxon>Bacillati</taxon>
        <taxon>Bacillota</taxon>
        <taxon>Bacilli</taxon>
        <taxon>Bacillales</taxon>
        <taxon>Paenibacillaceae</taxon>
        <taxon>Paenibacillus</taxon>
    </lineage>
</organism>
<feature type="compositionally biased region" description="Polar residues" evidence="1">
    <location>
        <begin position="39"/>
        <end position="48"/>
    </location>
</feature>
<evidence type="ECO:0000313" key="4">
    <source>
        <dbReference type="Proteomes" id="UP000612456"/>
    </source>
</evidence>
<sequence length="338" mass="37049">MKIKLFTALALTAVVLTGCGNGDKKPEAGPPAESAGKAGSNTPGNSGTKPDILEAKLNAQQVAQALLDGDYPKIYEQLSEAFKQQLTLAELETELKKIMVSVESWKPESKLSVNEGQYVTFTNQDQKLGLIFTMGEKNEITMLQAIPLQSFPETDSSPTKRVYSLPFKGEWFVYWGGENVLANYHYEEETQRYASDMIQVKDGYSYNGDPKINESYYAFGEEISAPQDGKVVEIVNDIDDNIPGQMNPDQPAGNVVVIDHGNGEYSFLAHLKKGSVTVKAGDKVAKGDTVGQCGNSGNSSEPHLHVQVSDNQDLFSGKSIRMQWENDIRLHQGESVKC</sequence>
<dbReference type="InterPro" id="IPR016047">
    <property type="entry name" value="M23ase_b-sheet_dom"/>
</dbReference>
<feature type="region of interest" description="Disordered" evidence="1">
    <location>
        <begin position="20"/>
        <end position="50"/>
    </location>
</feature>
<accession>A0A916YR65</accession>
<dbReference type="RefSeq" id="WP_188991731.1">
    <property type="nucleotide sequence ID" value="NZ_BMHP01000001.1"/>
</dbReference>
<dbReference type="PANTHER" id="PTHR21666">
    <property type="entry name" value="PEPTIDASE-RELATED"/>
    <property type="match status" value="1"/>
</dbReference>
<feature type="domain" description="M23ase beta-sheet core" evidence="2">
    <location>
        <begin position="220"/>
        <end position="312"/>
    </location>
</feature>
<gene>
    <name evidence="3" type="ORF">GCM10010911_12350</name>
</gene>
<evidence type="ECO:0000259" key="2">
    <source>
        <dbReference type="Pfam" id="PF01551"/>
    </source>
</evidence>
<dbReference type="Pfam" id="PF01551">
    <property type="entry name" value="Peptidase_M23"/>
    <property type="match status" value="1"/>
</dbReference>
<protein>
    <recommendedName>
        <fullName evidence="2">M23ase beta-sheet core domain-containing protein</fullName>
    </recommendedName>
</protein>
<dbReference type="Gene3D" id="2.70.70.10">
    <property type="entry name" value="Glucose Permease (Domain IIA)"/>
    <property type="match status" value="1"/>
</dbReference>
<reference evidence="3" key="2">
    <citation type="submission" date="2020-09" db="EMBL/GenBank/DDBJ databases">
        <authorList>
            <person name="Sun Q."/>
            <person name="Zhou Y."/>
        </authorList>
    </citation>
    <scope>NUCLEOTIDE SEQUENCE</scope>
    <source>
        <strain evidence="3">CGMCC 1.15178</strain>
    </source>
</reference>
<keyword evidence="4" id="KW-1185">Reference proteome</keyword>
<dbReference type="PANTHER" id="PTHR21666:SF270">
    <property type="entry name" value="MUREIN HYDROLASE ACTIVATOR ENVC"/>
    <property type="match status" value="1"/>
</dbReference>
<dbReference type="SUPFAM" id="SSF51261">
    <property type="entry name" value="Duplicated hybrid motif"/>
    <property type="match status" value="1"/>
</dbReference>
<dbReference type="PROSITE" id="PS51257">
    <property type="entry name" value="PROKAR_LIPOPROTEIN"/>
    <property type="match status" value="1"/>
</dbReference>
<dbReference type="CDD" id="cd12797">
    <property type="entry name" value="M23_peptidase"/>
    <property type="match status" value="1"/>
</dbReference>